<sequence>MPSLIRKTINVTAFACIGFIAACASKPQLPDFKYTDEAISHARKSFRQSHKEILFLLMVDRDGKVVKSQIIDWKKDDLKRTNVEKFKRSTYNIEFKPAKDSEPDYRQLFYPMNVNSTFEWR</sequence>
<protein>
    <recommendedName>
        <fullName evidence="3">DUF4136 domain-containing protein</fullName>
    </recommendedName>
</protein>
<keyword evidence="2" id="KW-1185">Reference proteome</keyword>
<gene>
    <name evidence="1" type="ORF">NBRC116591_21810</name>
</gene>
<proteinExistence type="predicted"/>
<evidence type="ECO:0008006" key="3">
    <source>
        <dbReference type="Google" id="ProtNLM"/>
    </source>
</evidence>
<evidence type="ECO:0000313" key="1">
    <source>
        <dbReference type="EMBL" id="GAA6168370.1"/>
    </source>
</evidence>
<dbReference type="RefSeq" id="WP_353303055.1">
    <property type="nucleotide sequence ID" value="NZ_BAABWN010000006.1"/>
</dbReference>
<organism evidence="1 2">
    <name type="scientific">Sessilibacter corallicola</name>
    <dbReference type="NCBI Taxonomy" id="2904075"/>
    <lineage>
        <taxon>Bacteria</taxon>
        <taxon>Pseudomonadati</taxon>
        <taxon>Pseudomonadota</taxon>
        <taxon>Gammaproteobacteria</taxon>
        <taxon>Cellvibrionales</taxon>
        <taxon>Cellvibrionaceae</taxon>
        <taxon>Sessilibacter</taxon>
    </lineage>
</organism>
<name>A0ABQ0A9N4_9GAMM</name>
<accession>A0ABQ0A9N4</accession>
<evidence type="ECO:0000313" key="2">
    <source>
        <dbReference type="Proteomes" id="UP001465153"/>
    </source>
</evidence>
<dbReference type="EMBL" id="BAABWN010000006">
    <property type="protein sequence ID" value="GAA6168370.1"/>
    <property type="molecule type" value="Genomic_DNA"/>
</dbReference>
<comment type="caution">
    <text evidence="1">The sequence shown here is derived from an EMBL/GenBank/DDBJ whole genome shotgun (WGS) entry which is preliminary data.</text>
</comment>
<dbReference type="PROSITE" id="PS51257">
    <property type="entry name" value="PROKAR_LIPOPROTEIN"/>
    <property type="match status" value="1"/>
</dbReference>
<reference evidence="1 2" key="1">
    <citation type="submission" date="2024-04" db="EMBL/GenBank/DDBJ databases">
        <title>Draft genome sequence of Sessilibacter corallicola NBRC 116591.</title>
        <authorList>
            <person name="Miyakawa T."/>
            <person name="Kusuya Y."/>
            <person name="Miura T."/>
        </authorList>
    </citation>
    <scope>NUCLEOTIDE SEQUENCE [LARGE SCALE GENOMIC DNA]</scope>
    <source>
        <strain evidence="1 2">KU-00831-HH</strain>
    </source>
</reference>
<dbReference type="Proteomes" id="UP001465153">
    <property type="component" value="Unassembled WGS sequence"/>
</dbReference>